<accession>A0A7S2ZPP8</accession>
<dbReference type="InterPro" id="IPR015421">
    <property type="entry name" value="PyrdxlP-dep_Trfase_major"/>
</dbReference>
<evidence type="ECO:0000256" key="4">
    <source>
        <dbReference type="ARBA" id="ARBA00012924"/>
    </source>
</evidence>
<evidence type="ECO:0000256" key="8">
    <source>
        <dbReference type="RuleBase" id="RU003560"/>
    </source>
</evidence>
<comment type="pathway">
    <text evidence="2 9">Amino-acid biosynthesis; L-proline biosynthesis; L-glutamate 5-semialdehyde from L-ornithine: step 1/1.</text>
</comment>
<evidence type="ECO:0000256" key="6">
    <source>
        <dbReference type="ARBA" id="ARBA00022679"/>
    </source>
</evidence>
<evidence type="ECO:0000256" key="2">
    <source>
        <dbReference type="ARBA" id="ARBA00004998"/>
    </source>
</evidence>
<proteinExistence type="inferred from homology"/>
<keyword evidence="6 9" id="KW-0808">Transferase</keyword>
<evidence type="ECO:0000313" key="10">
    <source>
        <dbReference type="EMBL" id="CAE0045497.1"/>
    </source>
</evidence>
<dbReference type="EC" id="2.6.1.13" evidence="4 9"/>
<evidence type="ECO:0000256" key="1">
    <source>
        <dbReference type="ARBA" id="ARBA00001933"/>
    </source>
</evidence>
<dbReference type="InterPro" id="IPR015424">
    <property type="entry name" value="PyrdxlP-dep_Trfase"/>
</dbReference>
<dbReference type="FunFam" id="3.40.640.10:FF:000011">
    <property type="entry name" value="Ornithine aminotransferase"/>
    <property type="match status" value="1"/>
</dbReference>
<dbReference type="PIRSF" id="PIRSF000521">
    <property type="entry name" value="Transaminase_4ab_Lys_Orn"/>
    <property type="match status" value="1"/>
</dbReference>
<dbReference type="PANTHER" id="PTHR11986">
    <property type="entry name" value="AMINOTRANSFERASE CLASS III"/>
    <property type="match status" value="1"/>
</dbReference>
<dbReference type="FunFam" id="3.90.1150.10:FF:000152">
    <property type="entry name" value="Ornithine aminotransferase"/>
    <property type="match status" value="1"/>
</dbReference>
<dbReference type="CDD" id="cd00610">
    <property type="entry name" value="OAT_like"/>
    <property type="match status" value="1"/>
</dbReference>
<comment type="similarity">
    <text evidence="3 8">Belongs to the class-III pyridoxal-phosphate-dependent aminotransferase family.</text>
</comment>
<dbReference type="UniPathway" id="UPA00098">
    <property type="reaction ID" value="UER00358"/>
</dbReference>
<dbReference type="GO" id="GO:0042802">
    <property type="term" value="F:identical protein binding"/>
    <property type="evidence" value="ECO:0007669"/>
    <property type="project" value="TreeGrafter"/>
</dbReference>
<dbReference type="SUPFAM" id="SSF53383">
    <property type="entry name" value="PLP-dependent transferases"/>
    <property type="match status" value="1"/>
</dbReference>
<evidence type="ECO:0000256" key="3">
    <source>
        <dbReference type="ARBA" id="ARBA00008954"/>
    </source>
</evidence>
<dbReference type="PANTHER" id="PTHR11986:SF18">
    <property type="entry name" value="ORNITHINE AMINOTRANSFERASE, MITOCHONDRIAL"/>
    <property type="match status" value="1"/>
</dbReference>
<dbReference type="InterPro" id="IPR010164">
    <property type="entry name" value="Orn_aminotrans"/>
</dbReference>
<dbReference type="GO" id="GO:0005737">
    <property type="term" value="C:cytoplasm"/>
    <property type="evidence" value="ECO:0007669"/>
    <property type="project" value="TreeGrafter"/>
</dbReference>
<dbReference type="NCBIfam" id="TIGR01885">
    <property type="entry name" value="Orn_aminotrans"/>
    <property type="match status" value="1"/>
</dbReference>
<dbReference type="InterPro" id="IPR050103">
    <property type="entry name" value="Class-III_PLP-dep_AT"/>
</dbReference>
<evidence type="ECO:0000256" key="9">
    <source>
        <dbReference type="RuleBase" id="RU365036"/>
    </source>
</evidence>
<protein>
    <recommendedName>
        <fullName evidence="4 9">Ornithine aminotransferase</fullName>
        <ecNumber evidence="4 9">2.6.1.13</ecNumber>
    </recommendedName>
</protein>
<comment type="cofactor">
    <cofactor evidence="1 9">
        <name>pyridoxal 5'-phosphate</name>
        <dbReference type="ChEBI" id="CHEBI:597326"/>
    </cofactor>
</comment>
<dbReference type="GO" id="GO:0055129">
    <property type="term" value="P:L-proline biosynthetic process"/>
    <property type="evidence" value="ECO:0007669"/>
    <property type="project" value="UniProtKB-UniPathway"/>
</dbReference>
<keyword evidence="7 8" id="KW-0663">Pyridoxal phosphate</keyword>
<dbReference type="GO" id="GO:0030170">
    <property type="term" value="F:pyridoxal phosphate binding"/>
    <property type="evidence" value="ECO:0007669"/>
    <property type="project" value="InterPro"/>
</dbReference>
<dbReference type="EMBL" id="HBHW01017353">
    <property type="protein sequence ID" value="CAE0045497.1"/>
    <property type="molecule type" value="Transcribed_RNA"/>
</dbReference>
<dbReference type="InterPro" id="IPR005814">
    <property type="entry name" value="Aminotrans_3"/>
</dbReference>
<dbReference type="Pfam" id="PF00202">
    <property type="entry name" value="Aminotran_3"/>
    <property type="match status" value="1"/>
</dbReference>
<sequence>MLRTAAQRMGSGLRSSSQSGLTCALAQQRMMSVVAVEQPPMHHASKYYMDLEEKHGAFNYAPMPVVLSRGEGAKLWDVDGKEYFDFASAYGSVNQGHCHPRIRDAMVEQMSKLTLTSRAFHNDKLGEYVKFITEYFGFDRALPMNTGVEGGETSIKLARRWGYNVKGIPENHAKVVFAEGNFWGRTLAATSSSTDPTSFTGFGPFMPGFHNVPYNDLAALEKEFKDDFNVCAYMVEAIQGEAGIRVPDEGYLSKVKALCEKYNVLLIVDEVQTGIGRTGKLLCQEYDGVKPDMTILGKSLSGGMFPVSAVLASHEIMLQLKPGEHGSTYGGNPLACAVATEALKVLEEEGMVENARVMGERLREGLRSMNSELITNIRGRGLFNGITIRERGGKGAYELCHKFMDNGLLTKNTQGDKIRLAPPLMISSSQIDQSLEIIEKSIRQFTA</sequence>
<evidence type="ECO:0000256" key="7">
    <source>
        <dbReference type="ARBA" id="ARBA00022898"/>
    </source>
</evidence>
<comment type="catalytic activity">
    <reaction evidence="9">
        <text>a 2-oxocarboxylate + L-ornithine = L-glutamate 5-semialdehyde + an L-alpha-amino acid</text>
        <dbReference type="Rhea" id="RHEA:13877"/>
        <dbReference type="ChEBI" id="CHEBI:35179"/>
        <dbReference type="ChEBI" id="CHEBI:46911"/>
        <dbReference type="ChEBI" id="CHEBI:58066"/>
        <dbReference type="ChEBI" id="CHEBI:59869"/>
        <dbReference type="EC" id="2.6.1.13"/>
    </reaction>
</comment>
<dbReference type="GO" id="GO:0019544">
    <property type="term" value="P:L-arginine catabolic process to L-glutamate"/>
    <property type="evidence" value="ECO:0007669"/>
    <property type="project" value="TreeGrafter"/>
</dbReference>
<gene>
    <name evidence="10" type="ORF">RMAR00112_LOCUS13472</name>
</gene>
<name>A0A7S2ZPP8_9RHOD</name>
<organism evidence="10">
    <name type="scientific">Rhodosorus marinus</name>
    <dbReference type="NCBI Taxonomy" id="101924"/>
    <lineage>
        <taxon>Eukaryota</taxon>
        <taxon>Rhodophyta</taxon>
        <taxon>Stylonematophyceae</taxon>
        <taxon>Stylonematales</taxon>
        <taxon>Stylonemataceae</taxon>
        <taxon>Rhodosorus</taxon>
    </lineage>
</organism>
<dbReference type="GO" id="GO:0010121">
    <property type="term" value="P:L-arginine catabolic process to proline via ornithine"/>
    <property type="evidence" value="ECO:0007669"/>
    <property type="project" value="TreeGrafter"/>
</dbReference>
<dbReference type="Gene3D" id="3.90.1150.10">
    <property type="entry name" value="Aspartate Aminotransferase, domain 1"/>
    <property type="match status" value="1"/>
</dbReference>
<evidence type="ECO:0000256" key="5">
    <source>
        <dbReference type="ARBA" id="ARBA00022576"/>
    </source>
</evidence>
<dbReference type="InterPro" id="IPR015422">
    <property type="entry name" value="PyrdxlP-dep_Trfase_small"/>
</dbReference>
<dbReference type="PROSITE" id="PS00600">
    <property type="entry name" value="AA_TRANSFER_CLASS_3"/>
    <property type="match status" value="1"/>
</dbReference>
<reference evidence="10" key="1">
    <citation type="submission" date="2021-01" db="EMBL/GenBank/DDBJ databases">
        <authorList>
            <person name="Corre E."/>
            <person name="Pelletier E."/>
            <person name="Niang G."/>
            <person name="Scheremetjew M."/>
            <person name="Finn R."/>
            <person name="Kale V."/>
            <person name="Holt S."/>
            <person name="Cochrane G."/>
            <person name="Meng A."/>
            <person name="Brown T."/>
            <person name="Cohen L."/>
        </authorList>
    </citation>
    <scope>NUCLEOTIDE SEQUENCE</scope>
    <source>
        <strain evidence="10">CCMP 769</strain>
    </source>
</reference>
<dbReference type="GO" id="GO:0004587">
    <property type="term" value="F:ornithine aminotransferase activity"/>
    <property type="evidence" value="ECO:0007669"/>
    <property type="project" value="UniProtKB-EC"/>
</dbReference>
<dbReference type="AlphaFoldDB" id="A0A7S2ZPP8"/>
<dbReference type="InterPro" id="IPR049704">
    <property type="entry name" value="Aminotrans_3_PPA_site"/>
</dbReference>
<dbReference type="Gene3D" id="3.40.640.10">
    <property type="entry name" value="Type I PLP-dependent aspartate aminotransferase-like (Major domain)"/>
    <property type="match status" value="1"/>
</dbReference>
<keyword evidence="5 9" id="KW-0032">Aminotransferase</keyword>